<dbReference type="CDD" id="cd05233">
    <property type="entry name" value="SDR_c"/>
    <property type="match status" value="1"/>
</dbReference>
<gene>
    <name evidence="5" type="ORF">FNL38_1021018</name>
</gene>
<dbReference type="PANTHER" id="PTHR44196">
    <property type="entry name" value="DEHYDROGENASE/REDUCTASE SDR FAMILY MEMBER 7B"/>
    <property type="match status" value="1"/>
</dbReference>
<dbReference type="PRINTS" id="PR00080">
    <property type="entry name" value="SDRFAMILY"/>
</dbReference>
<comment type="similarity">
    <text evidence="1 3">Belongs to the short-chain dehydrogenases/reductases (SDR) family.</text>
</comment>
<accession>A0A652YVA6</accession>
<evidence type="ECO:0000259" key="4">
    <source>
        <dbReference type="SMART" id="SM00822"/>
    </source>
</evidence>
<dbReference type="PROSITE" id="PS00061">
    <property type="entry name" value="ADH_SHORT"/>
    <property type="match status" value="1"/>
</dbReference>
<evidence type="ECO:0000256" key="2">
    <source>
        <dbReference type="ARBA" id="ARBA00023002"/>
    </source>
</evidence>
<dbReference type="SMART" id="SM00822">
    <property type="entry name" value="PKS_KR"/>
    <property type="match status" value="1"/>
</dbReference>
<dbReference type="GO" id="GO:0016491">
    <property type="term" value="F:oxidoreductase activity"/>
    <property type="evidence" value="ECO:0007669"/>
    <property type="project" value="UniProtKB-KW"/>
</dbReference>
<dbReference type="EMBL" id="VNIQ01000002">
    <property type="protein sequence ID" value="TYQ06874.1"/>
    <property type="molecule type" value="Genomic_DNA"/>
</dbReference>
<dbReference type="SUPFAM" id="SSF51735">
    <property type="entry name" value="NAD(P)-binding Rossmann-fold domains"/>
    <property type="match status" value="1"/>
</dbReference>
<feature type="domain" description="Ketoreductase" evidence="4">
    <location>
        <begin position="7"/>
        <end position="190"/>
    </location>
</feature>
<dbReference type="AlphaFoldDB" id="A0A652YVA6"/>
<proteinExistence type="inferred from homology"/>
<dbReference type="PRINTS" id="PR00081">
    <property type="entry name" value="GDHRDH"/>
</dbReference>
<dbReference type="PANTHER" id="PTHR44196:SF1">
    <property type="entry name" value="DEHYDROGENASE_REDUCTASE SDR FAMILY MEMBER 7B"/>
    <property type="match status" value="1"/>
</dbReference>
<evidence type="ECO:0000256" key="1">
    <source>
        <dbReference type="ARBA" id="ARBA00006484"/>
    </source>
</evidence>
<dbReference type="InterPro" id="IPR057326">
    <property type="entry name" value="KR_dom"/>
</dbReference>
<keyword evidence="2" id="KW-0560">Oxidoreductase</keyword>
<sequence>MELSSARHAFITGGASGIGLGIADALAERGLSVTVADINRQSLDSVIASRGVGFSAVSLDVRDREAWAVAKATAESTFGPVDILVNNAGIGFNGRDVADMDPETFDNLVAIDLTGVFNGVSAFGGDMRARGYGHIVNTASVMGLTAGAPGRGAYSAAKSAVIALSEALRTEMAPHGVGVSVLCPGLVMSNLDRNTTELGGQVEDVSHIKGTGNIGMEPATAGAYVVRGIAQNLPYIVTHPQYLDYVEKRMESIRASVDASTPIP</sequence>
<protein>
    <submittedName>
        <fullName evidence="5">NADP-dependent 3-hydroxy acid dehydrogenase YdfG</fullName>
    </submittedName>
</protein>
<name>A0A652YVA6_NOCGL</name>
<dbReference type="InterPro" id="IPR036291">
    <property type="entry name" value="NAD(P)-bd_dom_sf"/>
</dbReference>
<reference evidence="5" key="1">
    <citation type="submission" date="2019-07" db="EMBL/GenBank/DDBJ databases">
        <title>Genomic Encyclopedia of Type Strains, Phase IV (KMG-IV): sequencing the most valuable type-strain genomes for metagenomic binning, comparative biology and taxonomic classification.</title>
        <authorList>
            <person name="Goeker M."/>
        </authorList>
    </citation>
    <scope>NUCLEOTIDE SEQUENCE</scope>
    <source>
        <strain evidence="5">DSM 44596</strain>
    </source>
</reference>
<dbReference type="InterPro" id="IPR020904">
    <property type="entry name" value="Sc_DH/Rdtase_CS"/>
</dbReference>
<dbReference type="Gene3D" id="3.40.50.720">
    <property type="entry name" value="NAD(P)-binding Rossmann-like Domain"/>
    <property type="match status" value="1"/>
</dbReference>
<dbReference type="Pfam" id="PF00106">
    <property type="entry name" value="adh_short"/>
    <property type="match status" value="1"/>
</dbReference>
<dbReference type="GO" id="GO:0016020">
    <property type="term" value="C:membrane"/>
    <property type="evidence" value="ECO:0007669"/>
    <property type="project" value="TreeGrafter"/>
</dbReference>
<evidence type="ECO:0000313" key="5">
    <source>
        <dbReference type="EMBL" id="TYQ06874.1"/>
    </source>
</evidence>
<dbReference type="InterPro" id="IPR002347">
    <property type="entry name" value="SDR_fam"/>
</dbReference>
<evidence type="ECO:0000256" key="3">
    <source>
        <dbReference type="RuleBase" id="RU000363"/>
    </source>
</evidence>
<organism evidence="5">
    <name type="scientific">Nocardia globerula</name>
    <dbReference type="NCBI Taxonomy" id="1818"/>
    <lineage>
        <taxon>Bacteria</taxon>
        <taxon>Bacillati</taxon>
        <taxon>Actinomycetota</taxon>
        <taxon>Actinomycetes</taxon>
        <taxon>Mycobacteriales</taxon>
        <taxon>Nocardiaceae</taxon>
        <taxon>Nocardia</taxon>
    </lineage>
</organism>
<comment type="caution">
    <text evidence="5">The sequence shown here is derived from an EMBL/GenBank/DDBJ whole genome shotgun (WGS) entry which is preliminary data.</text>
</comment>